<evidence type="ECO:0000259" key="3">
    <source>
        <dbReference type="PROSITE" id="PS50850"/>
    </source>
</evidence>
<sequence>MDSPWSWFICFAAFITLTFHNGSYYSFGLFLPSLLKHFRQPIAITAWIGSLYMSLPWIFGPLVTRLIKRFGFRMTAISGCLIMSISFCVSSFVDNFWFFLVLFSVTGGLGSAMSYHCSVLVVLRHFVKWRSLAVGITASSSSVGMFVVTQITEVLISNYGFKNALRGWAILFLLATPLAFSYDAKSDVTVANVKRIEEGSEKNVEVIPAPSLLRNGRFIIYLVSVTPVFFVVFTLSIFLVKFCESELGISTERGSMLYTYMAISYFFGNHLFCKLSEFKFINIFDLYQFSTTCLGVCLFLLPVATSYKFVVVLSVMFGLMDGGRYGLMPLIVLTCVGQKRIDQAWGYLTLFVGLSGVIGPVFIGFIADTADEYGPAFYTSGGIMVFGSTVVFLNRFLKKENLVEEAHEEKHKFLEFFIQEKETVL</sequence>
<evidence type="ECO:0000256" key="1">
    <source>
        <dbReference type="ARBA" id="ARBA00004141"/>
    </source>
</evidence>
<reference evidence="4 5" key="1">
    <citation type="submission" date="2022-05" db="EMBL/GenBank/DDBJ databases">
        <authorList>
            <consortium name="Genoscope - CEA"/>
            <person name="William W."/>
        </authorList>
    </citation>
    <scope>NUCLEOTIDE SEQUENCE [LARGE SCALE GENOMIC DNA]</scope>
</reference>
<keyword evidence="2" id="KW-0812">Transmembrane</keyword>
<feature type="transmembrane region" description="Helical" evidence="2">
    <location>
        <begin position="373"/>
        <end position="393"/>
    </location>
</feature>
<comment type="subcellular location">
    <subcellularLocation>
        <location evidence="1">Membrane</location>
        <topology evidence="1">Multi-pass membrane protein</topology>
    </subcellularLocation>
</comment>
<keyword evidence="5" id="KW-1185">Reference proteome</keyword>
<feature type="transmembrane region" description="Helical" evidence="2">
    <location>
        <begin position="44"/>
        <end position="63"/>
    </location>
</feature>
<dbReference type="PANTHER" id="PTHR11360">
    <property type="entry name" value="MONOCARBOXYLATE TRANSPORTER"/>
    <property type="match status" value="1"/>
</dbReference>
<keyword evidence="2" id="KW-0472">Membrane</keyword>
<dbReference type="InterPro" id="IPR050327">
    <property type="entry name" value="Proton-linked_MCT"/>
</dbReference>
<accession>A0ABN8QSV7</accession>
<feature type="transmembrane region" description="Helical" evidence="2">
    <location>
        <begin position="345"/>
        <end position="367"/>
    </location>
</feature>
<dbReference type="PROSITE" id="PS50850">
    <property type="entry name" value="MFS"/>
    <property type="match status" value="1"/>
</dbReference>
<evidence type="ECO:0000256" key="2">
    <source>
        <dbReference type="SAM" id="Phobius"/>
    </source>
</evidence>
<dbReference type="InterPro" id="IPR011701">
    <property type="entry name" value="MFS"/>
</dbReference>
<organism evidence="4 5">
    <name type="scientific">Porites evermanni</name>
    <dbReference type="NCBI Taxonomy" id="104178"/>
    <lineage>
        <taxon>Eukaryota</taxon>
        <taxon>Metazoa</taxon>
        <taxon>Cnidaria</taxon>
        <taxon>Anthozoa</taxon>
        <taxon>Hexacorallia</taxon>
        <taxon>Scleractinia</taxon>
        <taxon>Fungiina</taxon>
        <taxon>Poritidae</taxon>
        <taxon>Porites</taxon>
    </lineage>
</organism>
<dbReference type="InterPro" id="IPR020846">
    <property type="entry name" value="MFS_dom"/>
</dbReference>
<keyword evidence="2" id="KW-1133">Transmembrane helix</keyword>
<feature type="transmembrane region" description="Helical" evidence="2">
    <location>
        <begin position="164"/>
        <end position="182"/>
    </location>
</feature>
<comment type="caution">
    <text evidence="4">The sequence shown here is derived from an EMBL/GenBank/DDBJ whole genome shotgun (WGS) entry which is preliminary data.</text>
</comment>
<feature type="transmembrane region" description="Helical" evidence="2">
    <location>
        <begin position="98"/>
        <end position="123"/>
    </location>
</feature>
<dbReference type="PANTHER" id="PTHR11360:SF284">
    <property type="entry name" value="EG:103B4.3 PROTEIN-RELATED"/>
    <property type="match status" value="1"/>
</dbReference>
<gene>
    <name evidence="4" type="ORF">PEVE_00006055</name>
</gene>
<protein>
    <recommendedName>
        <fullName evidence="3">Major facilitator superfamily (MFS) profile domain-containing protein</fullName>
    </recommendedName>
</protein>
<name>A0ABN8QSV7_9CNID</name>
<dbReference type="Gene3D" id="1.20.1250.20">
    <property type="entry name" value="MFS general substrate transporter like domains"/>
    <property type="match status" value="2"/>
</dbReference>
<dbReference type="InterPro" id="IPR036259">
    <property type="entry name" value="MFS_trans_sf"/>
</dbReference>
<feature type="transmembrane region" description="Helical" evidence="2">
    <location>
        <begin position="218"/>
        <end position="240"/>
    </location>
</feature>
<evidence type="ECO:0000313" key="4">
    <source>
        <dbReference type="EMBL" id="CAH3167444.1"/>
    </source>
</evidence>
<evidence type="ECO:0000313" key="5">
    <source>
        <dbReference type="Proteomes" id="UP001159427"/>
    </source>
</evidence>
<feature type="transmembrane region" description="Helical" evidence="2">
    <location>
        <begin position="309"/>
        <end position="333"/>
    </location>
</feature>
<feature type="transmembrane region" description="Helical" evidence="2">
    <location>
        <begin position="70"/>
        <end position="92"/>
    </location>
</feature>
<feature type="domain" description="Major facilitator superfamily (MFS) profile" evidence="3">
    <location>
        <begin position="6"/>
        <end position="399"/>
    </location>
</feature>
<dbReference type="EMBL" id="CALNXI010001390">
    <property type="protein sequence ID" value="CAH3167444.1"/>
    <property type="molecule type" value="Genomic_DNA"/>
</dbReference>
<feature type="transmembrane region" description="Helical" evidence="2">
    <location>
        <begin position="255"/>
        <end position="272"/>
    </location>
</feature>
<dbReference type="Pfam" id="PF07690">
    <property type="entry name" value="MFS_1"/>
    <property type="match status" value="2"/>
</dbReference>
<dbReference type="Proteomes" id="UP001159427">
    <property type="component" value="Unassembled WGS sequence"/>
</dbReference>
<feature type="transmembrane region" description="Helical" evidence="2">
    <location>
        <begin position="284"/>
        <end position="303"/>
    </location>
</feature>
<dbReference type="SUPFAM" id="SSF103473">
    <property type="entry name" value="MFS general substrate transporter"/>
    <property type="match status" value="1"/>
</dbReference>
<feature type="transmembrane region" description="Helical" evidence="2">
    <location>
        <begin position="132"/>
        <end position="152"/>
    </location>
</feature>
<proteinExistence type="predicted"/>